<dbReference type="EMBL" id="JAUGZK010000016">
    <property type="protein sequence ID" value="MEE2025758.1"/>
    <property type="molecule type" value="Genomic_DNA"/>
</dbReference>
<dbReference type="PANTHER" id="PTHR44688">
    <property type="entry name" value="DNA-BINDING TRANSCRIPTIONAL ACTIVATOR DEVR_DOSR"/>
    <property type="match status" value="1"/>
</dbReference>
<evidence type="ECO:0000256" key="2">
    <source>
        <dbReference type="ARBA" id="ARBA00023125"/>
    </source>
</evidence>
<sequence length="206" mass="22818">MDVLLISDTACNNRLLIDCFTLLSLESTSIAASELGNLSHVTHSPSWVVLLVTEVESAKRLWPCLCQHFPDQKVVLVVEDALAEAELFALDKGCVGALKANYDTALLVKAFHTLFRGGLWYSRKAIDSILTQHLHNRRLQGATVSLDALTPKELQIATLSCQGLANKEIANQLYLSPNTVKTHMQRILKKMAVSNRTQLANLLQLR</sequence>
<gene>
    <name evidence="5" type="ORF">QWF21_16085</name>
</gene>
<proteinExistence type="predicted"/>
<dbReference type="InterPro" id="IPR000792">
    <property type="entry name" value="Tscrpt_reg_LuxR_C"/>
</dbReference>
<protein>
    <submittedName>
        <fullName evidence="5">Response regulator transcription factor</fullName>
    </submittedName>
</protein>
<keyword evidence="3" id="KW-0804">Transcription</keyword>
<accession>A0ABU7JK93</accession>
<name>A0ABU7JK93_9GAMM</name>
<dbReference type="InterPro" id="IPR016032">
    <property type="entry name" value="Sig_transdc_resp-reg_C-effctor"/>
</dbReference>
<keyword evidence="1" id="KW-0805">Transcription regulation</keyword>
<dbReference type="SMART" id="SM00421">
    <property type="entry name" value="HTH_LUXR"/>
    <property type="match status" value="1"/>
</dbReference>
<dbReference type="PROSITE" id="PS50043">
    <property type="entry name" value="HTH_LUXR_2"/>
    <property type="match status" value="1"/>
</dbReference>
<keyword evidence="6" id="KW-1185">Reference proteome</keyword>
<evidence type="ECO:0000313" key="5">
    <source>
        <dbReference type="EMBL" id="MEE2025758.1"/>
    </source>
</evidence>
<feature type="domain" description="HTH luxR-type" evidence="4">
    <location>
        <begin position="142"/>
        <end position="206"/>
    </location>
</feature>
<dbReference type="SUPFAM" id="SSF46894">
    <property type="entry name" value="C-terminal effector domain of the bipartite response regulators"/>
    <property type="match status" value="1"/>
</dbReference>
<dbReference type="Pfam" id="PF00196">
    <property type="entry name" value="GerE"/>
    <property type="match status" value="1"/>
</dbReference>
<organism evidence="5 6">
    <name type="scientific">Alkalimonas mucilaginosa</name>
    <dbReference type="NCBI Taxonomy" id="3057676"/>
    <lineage>
        <taxon>Bacteria</taxon>
        <taxon>Pseudomonadati</taxon>
        <taxon>Pseudomonadota</taxon>
        <taxon>Gammaproteobacteria</taxon>
        <taxon>Alkalimonas</taxon>
    </lineage>
</organism>
<evidence type="ECO:0000256" key="1">
    <source>
        <dbReference type="ARBA" id="ARBA00023015"/>
    </source>
</evidence>
<dbReference type="InterPro" id="IPR036388">
    <property type="entry name" value="WH-like_DNA-bd_sf"/>
</dbReference>
<dbReference type="RefSeq" id="WP_330089069.1">
    <property type="nucleotide sequence ID" value="NZ_JAUGZK010000016.1"/>
</dbReference>
<reference evidence="5 6" key="1">
    <citation type="submission" date="2023-06" db="EMBL/GenBank/DDBJ databases">
        <title>Alkalimonas sp., MEB004 an alkaliphilic bacterium isolated from Lonar Lake, India.</title>
        <authorList>
            <person name="Joshi A."/>
            <person name="Thite S."/>
        </authorList>
    </citation>
    <scope>NUCLEOTIDE SEQUENCE [LARGE SCALE GENOMIC DNA]</scope>
    <source>
        <strain evidence="5 6">MEB004</strain>
    </source>
</reference>
<evidence type="ECO:0000259" key="4">
    <source>
        <dbReference type="PROSITE" id="PS50043"/>
    </source>
</evidence>
<evidence type="ECO:0000313" key="6">
    <source>
        <dbReference type="Proteomes" id="UP001339167"/>
    </source>
</evidence>
<dbReference type="PRINTS" id="PR00038">
    <property type="entry name" value="HTHLUXR"/>
</dbReference>
<comment type="caution">
    <text evidence="5">The sequence shown here is derived from an EMBL/GenBank/DDBJ whole genome shotgun (WGS) entry which is preliminary data.</text>
</comment>
<dbReference type="CDD" id="cd06170">
    <property type="entry name" value="LuxR_C_like"/>
    <property type="match status" value="1"/>
</dbReference>
<keyword evidence="2" id="KW-0238">DNA-binding</keyword>
<dbReference type="Gene3D" id="3.40.50.2300">
    <property type="match status" value="1"/>
</dbReference>
<evidence type="ECO:0000256" key="3">
    <source>
        <dbReference type="ARBA" id="ARBA00023163"/>
    </source>
</evidence>
<dbReference type="Proteomes" id="UP001339167">
    <property type="component" value="Unassembled WGS sequence"/>
</dbReference>
<dbReference type="PANTHER" id="PTHR44688:SF16">
    <property type="entry name" value="DNA-BINDING TRANSCRIPTIONAL ACTIVATOR DEVR_DOSR"/>
    <property type="match status" value="1"/>
</dbReference>
<dbReference type="Gene3D" id="1.10.10.10">
    <property type="entry name" value="Winged helix-like DNA-binding domain superfamily/Winged helix DNA-binding domain"/>
    <property type="match status" value="1"/>
</dbReference>
<dbReference type="PROSITE" id="PS00622">
    <property type="entry name" value="HTH_LUXR_1"/>
    <property type="match status" value="1"/>
</dbReference>